<keyword evidence="1" id="KW-1133">Transmembrane helix</keyword>
<dbReference type="Proteomes" id="UP001597389">
    <property type="component" value="Unassembled WGS sequence"/>
</dbReference>
<evidence type="ECO:0000256" key="1">
    <source>
        <dbReference type="SAM" id="Phobius"/>
    </source>
</evidence>
<organism evidence="2 3">
    <name type="scientific">Rubritalea tangerina</name>
    <dbReference type="NCBI Taxonomy" id="430798"/>
    <lineage>
        <taxon>Bacteria</taxon>
        <taxon>Pseudomonadati</taxon>
        <taxon>Verrucomicrobiota</taxon>
        <taxon>Verrucomicrobiia</taxon>
        <taxon>Verrucomicrobiales</taxon>
        <taxon>Rubritaleaceae</taxon>
        <taxon>Rubritalea</taxon>
    </lineage>
</organism>
<evidence type="ECO:0000313" key="2">
    <source>
        <dbReference type="EMBL" id="MFD2159056.1"/>
    </source>
</evidence>
<evidence type="ECO:0000313" key="3">
    <source>
        <dbReference type="Proteomes" id="UP001597389"/>
    </source>
</evidence>
<feature type="transmembrane region" description="Helical" evidence="1">
    <location>
        <begin position="258"/>
        <end position="276"/>
    </location>
</feature>
<keyword evidence="3" id="KW-1185">Reference proteome</keyword>
<gene>
    <name evidence="2" type="ORF">ACFSW8_09110</name>
</gene>
<name>A0ABW4ZAN3_9BACT</name>
<dbReference type="InterPro" id="IPR007813">
    <property type="entry name" value="PilN"/>
</dbReference>
<comment type="caution">
    <text evidence="2">The sequence shown here is derived from an EMBL/GenBank/DDBJ whole genome shotgun (WGS) entry which is preliminary data.</text>
</comment>
<dbReference type="RefSeq" id="WP_377089464.1">
    <property type="nucleotide sequence ID" value="NZ_JBHSJL010000014.1"/>
</dbReference>
<dbReference type="EMBL" id="JBHUJB010000036">
    <property type="protein sequence ID" value="MFD2159056.1"/>
    <property type="molecule type" value="Genomic_DNA"/>
</dbReference>
<sequence>MSKSEKIVILPSEADGWEVWSQRADVVKHVKSLDGAVGKSDAQPGACVAFSVCRVATIPLLVPSDDVEEYRGAAQLELESSGLLMDEAYQGWDCIPVEKSDGKTFVSAIYLLEEELNAENDLRHYSFDFSARFYSPNRDGDCIALWKERHTWCLAFYRNNVPFFIEPLGSEVLNLGMTISLLCSQLAMKGIAFHPHELLLWSSFEDVTELEKQLASANLLLHQEPRPVPSFPTSTIELQPSAVSEWEKRVRSMMRLRVVLMAVAALYLIAGVVLWWKNHQQDQKIAKLENEIAQFAPSWQSNQDHFAAWDELSPVVTPNWPLRLFKECVMAIPGGQPIRFTEINVQQGFIQIKGNATTPDALNRFKPKLRKSDVFEEYEWELGQPKQSSKTRLWEFQFNAKPVGYEGY</sequence>
<proteinExistence type="predicted"/>
<dbReference type="Pfam" id="PF05137">
    <property type="entry name" value="PilN"/>
    <property type="match status" value="1"/>
</dbReference>
<keyword evidence="1" id="KW-0472">Membrane</keyword>
<reference evidence="3" key="1">
    <citation type="journal article" date="2019" name="Int. J. Syst. Evol. Microbiol.">
        <title>The Global Catalogue of Microorganisms (GCM) 10K type strain sequencing project: providing services to taxonomists for standard genome sequencing and annotation.</title>
        <authorList>
            <consortium name="The Broad Institute Genomics Platform"/>
            <consortium name="The Broad Institute Genome Sequencing Center for Infectious Disease"/>
            <person name="Wu L."/>
            <person name="Ma J."/>
        </authorList>
    </citation>
    <scope>NUCLEOTIDE SEQUENCE [LARGE SCALE GENOMIC DNA]</scope>
    <source>
        <strain evidence="3">CCUG 57942</strain>
    </source>
</reference>
<protein>
    <submittedName>
        <fullName evidence="2">PilN domain-containing protein</fullName>
    </submittedName>
</protein>
<keyword evidence="1" id="KW-0812">Transmembrane</keyword>
<accession>A0ABW4ZAN3</accession>